<protein>
    <submittedName>
        <fullName evidence="5">Helix-turn-helix domain-containing protein</fullName>
    </submittedName>
</protein>
<name>A0A6C0NZW3_9BACL</name>
<dbReference type="GO" id="GO:0043565">
    <property type="term" value="F:sequence-specific DNA binding"/>
    <property type="evidence" value="ECO:0007669"/>
    <property type="project" value="InterPro"/>
</dbReference>
<evidence type="ECO:0000313" key="5">
    <source>
        <dbReference type="EMBL" id="QHW31810.1"/>
    </source>
</evidence>
<dbReference type="CDD" id="cd06986">
    <property type="entry name" value="cupin_MmsR-like_N"/>
    <property type="match status" value="1"/>
</dbReference>
<gene>
    <name evidence="5" type="ORF">GZH47_13825</name>
</gene>
<reference evidence="5 6" key="1">
    <citation type="submission" date="2020-02" db="EMBL/GenBank/DDBJ databases">
        <title>Paenibacillus sp. nov., isolated from rhizosphere soil of tomato.</title>
        <authorList>
            <person name="Weon H.-Y."/>
            <person name="Lee S.A."/>
        </authorList>
    </citation>
    <scope>NUCLEOTIDE SEQUENCE [LARGE SCALE GENOMIC DNA]</scope>
    <source>
        <strain evidence="5 6">14171R-81</strain>
    </source>
</reference>
<dbReference type="SUPFAM" id="SSF46689">
    <property type="entry name" value="Homeodomain-like"/>
    <property type="match status" value="2"/>
</dbReference>
<dbReference type="PRINTS" id="PR00032">
    <property type="entry name" value="HTHARAC"/>
</dbReference>
<dbReference type="PANTHER" id="PTHR43280">
    <property type="entry name" value="ARAC-FAMILY TRANSCRIPTIONAL REGULATOR"/>
    <property type="match status" value="1"/>
</dbReference>
<dbReference type="PANTHER" id="PTHR43280:SF30">
    <property type="entry name" value="MMSAB OPERON REGULATORY PROTEIN"/>
    <property type="match status" value="1"/>
</dbReference>
<dbReference type="Gene3D" id="2.60.120.280">
    <property type="entry name" value="Regulatory protein AraC"/>
    <property type="match status" value="1"/>
</dbReference>
<proteinExistence type="predicted"/>
<evidence type="ECO:0000256" key="2">
    <source>
        <dbReference type="ARBA" id="ARBA00023125"/>
    </source>
</evidence>
<dbReference type="KEGG" id="prz:GZH47_13825"/>
<dbReference type="Proteomes" id="UP000479114">
    <property type="component" value="Chromosome"/>
</dbReference>
<dbReference type="PROSITE" id="PS01124">
    <property type="entry name" value="HTH_ARAC_FAMILY_2"/>
    <property type="match status" value="1"/>
</dbReference>
<keyword evidence="2" id="KW-0238">DNA-binding</keyword>
<dbReference type="InterPro" id="IPR018060">
    <property type="entry name" value="HTH_AraC"/>
</dbReference>
<dbReference type="PROSITE" id="PS00041">
    <property type="entry name" value="HTH_ARAC_FAMILY_1"/>
    <property type="match status" value="1"/>
</dbReference>
<dbReference type="InterPro" id="IPR003313">
    <property type="entry name" value="AraC-bd"/>
</dbReference>
<dbReference type="Gene3D" id="1.10.10.60">
    <property type="entry name" value="Homeodomain-like"/>
    <property type="match status" value="2"/>
</dbReference>
<dbReference type="Pfam" id="PF02311">
    <property type="entry name" value="AraC_binding"/>
    <property type="match status" value="1"/>
</dbReference>
<dbReference type="EMBL" id="CP048286">
    <property type="protein sequence ID" value="QHW31810.1"/>
    <property type="molecule type" value="Genomic_DNA"/>
</dbReference>
<organism evidence="5 6">
    <name type="scientific">Paenibacillus rhizovicinus</name>
    <dbReference type="NCBI Taxonomy" id="2704463"/>
    <lineage>
        <taxon>Bacteria</taxon>
        <taxon>Bacillati</taxon>
        <taxon>Bacillota</taxon>
        <taxon>Bacilli</taxon>
        <taxon>Bacillales</taxon>
        <taxon>Paenibacillaceae</taxon>
        <taxon>Paenibacillus</taxon>
    </lineage>
</organism>
<feature type="domain" description="HTH araC/xylS-type" evidence="4">
    <location>
        <begin position="184"/>
        <end position="282"/>
    </location>
</feature>
<keyword evidence="1" id="KW-0805">Transcription regulation</keyword>
<evidence type="ECO:0000259" key="4">
    <source>
        <dbReference type="PROSITE" id="PS01124"/>
    </source>
</evidence>
<dbReference type="GO" id="GO:0003700">
    <property type="term" value="F:DNA-binding transcription factor activity"/>
    <property type="evidence" value="ECO:0007669"/>
    <property type="project" value="InterPro"/>
</dbReference>
<dbReference type="InterPro" id="IPR018062">
    <property type="entry name" value="HTH_AraC-typ_CS"/>
</dbReference>
<accession>A0A6C0NZW3</accession>
<evidence type="ECO:0000313" key="6">
    <source>
        <dbReference type="Proteomes" id="UP000479114"/>
    </source>
</evidence>
<dbReference type="RefSeq" id="WP_162640616.1">
    <property type="nucleotide sequence ID" value="NZ_CP048286.1"/>
</dbReference>
<evidence type="ECO:0000256" key="3">
    <source>
        <dbReference type="ARBA" id="ARBA00023163"/>
    </source>
</evidence>
<dbReference type="AlphaFoldDB" id="A0A6C0NZW3"/>
<keyword evidence="6" id="KW-1185">Reference proteome</keyword>
<sequence length="293" mass="32893">MFNELLYEYEQETGPTFGVLMADHFRRSYGFYGHRPRGTLDWLLVYTVSGTGSFRVDEEVLTSAAGDAVLLPPGIPHHYAANQAGEWELLWVHFLPLPEWQDYLQLPRTQEGLLTSAAPDAPIRARIEEAFRRLIADARRSSRAGQELALLSLAEILILLQESSSCVQGDRSAAAPALQDERITQTLRYIADHAHEPLSPAALARSAGLSESRFRHLFKAETGKSVSDWVTETRLHQAAKLLELTSRPVGEIAVYVGYESAYYFTRRFSAAFGMSPTAFRRFAEERRQSDTAD</sequence>
<dbReference type="InterPro" id="IPR009057">
    <property type="entry name" value="Homeodomain-like_sf"/>
</dbReference>
<dbReference type="InterPro" id="IPR037923">
    <property type="entry name" value="HTH-like"/>
</dbReference>
<evidence type="ECO:0000256" key="1">
    <source>
        <dbReference type="ARBA" id="ARBA00023015"/>
    </source>
</evidence>
<dbReference type="SMART" id="SM00342">
    <property type="entry name" value="HTH_ARAC"/>
    <property type="match status" value="1"/>
</dbReference>
<dbReference type="SUPFAM" id="SSF51215">
    <property type="entry name" value="Regulatory protein AraC"/>
    <property type="match status" value="1"/>
</dbReference>
<dbReference type="Pfam" id="PF12833">
    <property type="entry name" value="HTH_18"/>
    <property type="match status" value="1"/>
</dbReference>
<keyword evidence="3" id="KW-0804">Transcription</keyword>
<dbReference type="InterPro" id="IPR020449">
    <property type="entry name" value="Tscrpt_reg_AraC-type_HTH"/>
</dbReference>